<feature type="domain" description="XPG-I" evidence="1">
    <location>
        <begin position="143"/>
        <end position="211"/>
    </location>
</feature>
<evidence type="ECO:0000259" key="1">
    <source>
        <dbReference type="SMART" id="SM00484"/>
    </source>
</evidence>
<dbReference type="InterPro" id="IPR022040">
    <property type="entry name" value="MKT1_N"/>
</dbReference>
<organism evidence="2 3">
    <name type="scientific">Dendryphion nanum</name>
    <dbReference type="NCBI Taxonomy" id="256645"/>
    <lineage>
        <taxon>Eukaryota</taxon>
        <taxon>Fungi</taxon>
        <taxon>Dikarya</taxon>
        <taxon>Ascomycota</taxon>
        <taxon>Pezizomycotina</taxon>
        <taxon>Dothideomycetes</taxon>
        <taxon>Pleosporomycetidae</taxon>
        <taxon>Pleosporales</taxon>
        <taxon>Torulaceae</taxon>
        <taxon>Dendryphion</taxon>
    </lineage>
</organism>
<keyword evidence="3" id="KW-1185">Reference proteome</keyword>
<dbReference type="CDD" id="cd09858">
    <property type="entry name" value="PIN_MKT1"/>
    <property type="match status" value="1"/>
</dbReference>
<dbReference type="InterPro" id="IPR006084">
    <property type="entry name" value="XPG/Rad2"/>
</dbReference>
<evidence type="ECO:0000313" key="3">
    <source>
        <dbReference type="Proteomes" id="UP000700596"/>
    </source>
</evidence>
<evidence type="ECO:0000313" key="2">
    <source>
        <dbReference type="EMBL" id="KAH7139063.1"/>
    </source>
</evidence>
<proteinExistence type="predicted"/>
<dbReference type="Pfam" id="PF12247">
    <property type="entry name" value="MKT1_N"/>
    <property type="match status" value="1"/>
</dbReference>
<name>A0A9P9EJZ5_9PLEO</name>
<dbReference type="InterPro" id="IPR029060">
    <property type="entry name" value="PIN-like_dom_sf"/>
</dbReference>
<dbReference type="InterPro" id="IPR006086">
    <property type="entry name" value="XPG-I_dom"/>
</dbReference>
<dbReference type="Gene3D" id="3.40.50.1010">
    <property type="entry name" value="5'-nuclease"/>
    <property type="match status" value="1"/>
</dbReference>
<dbReference type="SUPFAM" id="SSF88723">
    <property type="entry name" value="PIN domain-like"/>
    <property type="match status" value="1"/>
</dbReference>
<dbReference type="OrthoDB" id="17262at2759"/>
<dbReference type="EMBL" id="JAGMWT010000001">
    <property type="protein sequence ID" value="KAH7139063.1"/>
    <property type="molecule type" value="Genomic_DNA"/>
</dbReference>
<dbReference type="AlphaFoldDB" id="A0A9P9EJZ5"/>
<comment type="caution">
    <text evidence="2">The sequence shown here is derived from an EMBL/GenBank/DDBJ whole genome shotgun (WGS) entry which is preliminary data.</text>
</comment>
<reference evidence="2" key="1">
    <citation type="journal article" date="2021" name="Nat. Commun.">
        <title>Genetic determinants of endophytism in the Arabidopsis root mycobiome.</title>
        <authorList>
            <person name="Mesny F."/>
            <person name="Miyauchi S."/>
            <person name="Thiergart T."/>
            <person name="Pickel B."/>
            <person name="Atanasova L."/>
            <person name="Karlsson M."/>
            <person name="Huettel B."/>
            <person name="Barry K.W."/>
            <person name="Haridas S."/>
            <person name="Chen C."/>
            <person name="Bauer D."/>
            <person name="Andreopoulos W."/>
            <person name="Pangilinan J."/>
            <person name="LaButti K."/>
            <person name="Riley R."/>
            <person name="Lipzen A."/>
            <person name="Clum A."/>
            <person name="Drula E."/>
            <person name="Henrissat B."/>
            <person name="Kohler A."/>
            <person name="Grigoriev I.V."/>
            <person name="Martin F.M."/>
            <person name="Hacquard S."/>
        </authorList>
    </citation>
    <scope>NUCLEOTIDE SEQUENCE</scope>
    <source>
        <strain evidence="2">MPI-CAGE-CH-0243</strain>
    </source>
</reference>
<accession>A0A9P9EJZ5</accession>
<dbReference type="PANTHER" id="PTHR11081">
    <property type="entry name" value="FLAP ENDONUCLEASE FAMILY MEMBER"/>
    <property type="match status" value="1"/>
</dbReference>
<dbReference type="GO" id="GO:0006974">
    <property type="term" value="P:DNA damage response"/>
    <property type="evidence" value="ECO:0007669"/>
    <property type="project" value="UniProtKB-ARBA"/>
</dbReference>
<protein>
    <submittedName>
        <fullName evidence="2">PIN domain-like protein</fullName>
    </submittedName>
</protein>
<dbReference type="Proteomes" id="UP000700596">
    <property type="component" value="Unassembled WGS sequence"/>
</dbReference>
<dbReference type="CDD" id="cd09902">
    <property type="entry name" value="H3TH_MKT1"/>
    <property type="match status" value="1"/>
</dbReference>
<gene>
    <name evidence="2" type="ORF">B0J11DRAFT_34222</name>
</gene>
<sequence>MIRDFETWNNNIGESANLSDLKDTQVGIEAADYLLHHIINHPHGREPLVAALGGVHHGLRQHVEDDLNVFKFFQIQPLFVFSGIDVPARHDDPFRQRTEGAMVNGNAWSLYDNHQAEQSVLKFGESPYVIPEDLFRAFQQILFENDVQFLVAPYSSWAQLAELERQKSVSAIAGSSEIFLFECDKLITSWDFPAKTFRFISKAKCIADLEKYGNGTKVSEDIFVDACLLAGVSYLNTIPNLEAPSRNKAIKPHGAIDLINNGGRTGYQVVLNNQDDPKLRSMKYPEKYRLARMAIKHMPIITVDGNVAPLHEDSVPKDAHEFISQRLPNEIHHYHSRGLINSRVLSWRVYSEIIEPPPVDGGDSQAYQDLVGSLLSPLRTTTLTLLSTPLHNWYTHKNLTLKCWFPGSDGKPHTSTISTGPAKEMSRIVESWNVKEATFKDAVAAHKTSGPLGAAILALQDADFVSRSNGSKDPKNVSYKWIENSLQFTDILSSSRR</sequence>
<dbReference type="SMART" id="SM00484">
    <property type="entry name" value="XPGI"/>
    <property type="match status" value="1"/>
</dbReference>
<dbReference type="GO" id="GO:0004518">
    <property type="term" value="F:nuclease activity"/>
    <property type="evidence" value="ECO:0007669"/>
    <property type="project" value="InterPro"/>
</dbReference>
<dbReference type="GO" id="GO:0003730">
    <property type="term" value="F:mRNA 3'-UTR binding"/>
    <property type="evidence" value="ECO:0007669"/>
    <property type="project" value="TreeGrafter"/>
</dbReference>
<dbReference type="PANTHER" id="PTHR11081:SF32">
    <property type="entry name" value="POST-TRANSCRIPTIONAL REGULATOR MKT1"/>
    <property type="match status" value="1"/>
</dbReference>
<dbReference type="InterPro" id="IPR037314">
    <property type="entry name" value="MKT1_H3TH"/>
</dbReference>